<dbReference type="Proteomes" id="UP001163603">
    <property type="component" value="Chromosome 15"/>
</dbReference>
<evidence type="ECO:0000313" key="1">
    <source>
        <dbReference type="EMBL" id="KAJ0007079.1"/>
    </source>
</evidence>
<protein>
    <submittedName>
        <fullName evidence="1">Uncharacterized protein</fullName>
    </submittedName>
</protein>
<keyword evidence="2" id="KW-1185">Reference proteome</keyword>
<name>A0ACC0X1C4_9ROSI</name>
<accession>A0ACC0X1C4</accession>
<dbReference type="EMBL" id="CM047750">
    <property type="protein sequence ID" value="KAJ0007079.1"/>
    <property type="molecule type" value="Genomic_DNA"/>
</dbReference>
<comment type="caution">
    <text evidence="1">The sequence shown here is derived from an EMBL/GenBank/DDBJ whole genome shotgun (WGS) entry which is preliminary data.</text>
</comment>
<sequence>MEFLGAFLDMMKCIGPPLCTYIEYHRKLEENFNNLKRELDGLNSQKKDVEETLKAESEIGKHVEEKIQKVKEYEQKRSSFQSLVIDTPPARGLIFSTTTLIGENTWKNMEEIWAHLMGNEVTKIGVCGRGGVGKTTIITHINNRLVQENGKFDHVIWVTVSQPFDLAKLQDQIASMFKRNFEEAKDQKIRAGMLLRMFEGKRFVLILDDMWESFSLEEVGIPKPTKGNGCKVMITTRSIDVCRSMGCKSADDGRCVKMHDLIREMALYITSMSPLFMVKAGEKLQELPREQEWKQNLEKASLMRNEISEIPPNISSDCQALSTLLLQENVYLKNIPESFFVRMQGLKILNLSYTNIEKLSDSISHLTNLKALLLQYCENLKHVPCLAKLVCLRNLNLEGTRITEVPEGMEMLQKLRYLNLFLLFLEKLPIGMLSKLSCVQKLRVYWGSKTSEETVEEA</sequence>
<gene>
    <name evidence="1" type="ORF">Pint_30377</name>
</gene>
<organism evidence="1 2">
    <name type="scientific">Pistacia integerrima</name>
    <dbReference type="NCBI Taxonomy" id="434235"/>
    <lineage>
        <taxon>Eukaryota</taxon>
        <taxon>Viridiplantae</taxon>
        <taxon>Streptophyta</taxon>
        <taxon>Embryophyta</taxon>
        <taxon>Tracheophyta</taxon>
        <taxon>Spermatophyta</taxon>
        <taxon>Magnoliopsida</taxon>
        <taxon>eudicotyledons</taxon>
        <taxon>Gunneridae</taxon>
        <taxon>Pentapetalae</taxon>
        <taxon>rosids</taxon>
        <taxon>malvids</taxon>
        <taxon>Sapindales</taxon>
        <taxon>Anacardiaceae</taxon>
        <taxon>Pistacia</taxon>
    </lineage>
</organism>
<evidence type="ECO:0000313" key="2">
    <source>
        <dbReference type="Proteomes" id="UP001163603"/>
    </source>
</evidence>
<reference evidence="2" key="1">
    <citation type="journal article" date="2023" name="G3 (Bethesda)">
        <title>Genome assembly and association tests identify interacting loci associated with vigor, precocity, and sex in interspecific pistachio rootstocks.</title>
        <authorList>
            <person name="Palmer W."/>
            <person name="Jacygrad E."/>
            <person name="Sagayaradj S."/>
            <person name="Cavanaugh K."/>
            <person name="Han R."/>
            <person name="Bertier L."/>
            <person name="Beede B."/>
            <person name="Kafkas S."/>
            <person name="Golino D."/>
            <person name="Preece J."/>
            <person name="Michelmore R."/>
        </authorList>
    </citation>
    <scope>NUCLEOTIDE SEQUENCE [LARGE SCALE GENOMIC DNA]</scope>
</reference>
<proteinExistence type="predicted"/>